<evidence type="ECO:0000256" key="4">
    <source>
        <dbReference type="SAM" id="MobiDB-lite"/>
    </source>
</evidence>
<sequence>MCRGREEEERKHDDSSEDESCLTDEECACKDNHHHGSQFSPSPSVSCELCDSEASVYCQADDAFLCEKCDTRVHAANFLAQRHIRCFLCTNCRSLTHRYLIGLSAQVLLPTILCKKENIENQSSDNESDAVEPNHSNQLIRPFLFL</sequence>
<dbReference type="GO" id="GO:0008270">
    <property type="term" value="F:zinc ion binding"/>
    <property type="evidence" value="ECO:0007669"/>
    <property type="project" value="UniProtKB-KW"/>
</dbReference>
<dbReference type="EMBL" id="CP093347">
    <property type="protein sequence ID" value="WOH03223.1"/>
    <property type="molecule type" value="Genomic_DNA"/>
</dbReference>
<dbReference type="InterPro" id="IPR000315">
    <property type="entry name" value="Znf_B-box"/>
</dbReference>
<dbReference type="PANTHER" id="PTHR31717">
    <property type="entry name" value="ZINC FINGER PROTEIN CONSTANS-LIKE 10"/>
    <property type="match status" value="1"/>
</dbReference>
<feature type="compositionally biased region" description="Basic and acidic residues" evidence="4">
    <location>
        <begin position="1"/>
        <end position="14"/>
    </location>
</feature>
<dbReference type="SMART" id="SM00336">
    <property type="entry name" value="BBOX"/>
    <property type="match status" value="1"/>
</dbReference>
<dbReference type="PROSITE" id="PS50119">
    <property type="entry name" value="ZF_BBOX"/>
    <property type="match status" value="1"/>
</dbReference>
<reference evidence="5" key="2">
    <citation type="submission" date="2022-03" db="EMBL/GenBank/DDBJ databases">
        <title>Draft title - Genomic analysis of global carrot germplasm unveils the trajectory of domestication and the origin of high carotenoid orange carrot.</title>
        <authorList>
            <person name="Iorizzo M."/>
            <person name="Ellison S."/>
            <person name="Senalik D."/>
            <person name="Macko-Podgorni A."/>
            <person name="Grzebelus D."/>
            <person name="Bostan H."/>
            <person name="Rolling W."/>
            <person name="Curaba J."/>
            <person name="Simon P."/>
        </authorList>
    </citation>
    <scope>NUCLEOTIDE SEQUENCE</scope>
    <source>
        <tissue evidence="5">Leaf</tissue>
    </source>
</reference>
<dbReference type="OMA" id="TDEECAC"/>
<evidence type="ECO:0000313" key="5">
    <source>
        <dbReference type="EMBL" id="WOH03223.1"/>
    </source>
</evidence>
<name>A0A164ZWQ4_DAUCS</name>
<dbReference type="KEGG" id="dcr:108223438"/>
<evidence type="ECO:0000313" key="6">
    <source>
        <dbReference type="Proteomes" id="UP000077755"/>
    </source>
</evidence>
<keyword evidence="3" id="KW-0862">Zinc</keyword>
<organism evidence="5 6">
    <name type="scientific">Daucus carota subsp. sativus</name>
    <name type="common">Carrot</name>
    <dbReference type="NCBI Taxonomy" id="79200"/>
    <lineage>
        <taxon>Eukaryota</taxon>
        <taxon>Viridiplantae</taxon>
        <taxon>Streptophyta</taxon>
        <taxon>Embryophyta</taxon>
        <taxon>Tracheophyta</taxon>
        <taxon>Spermatophyta</taxon>
        <taxon>Magnoliopsida</taxon>
        <taxon>eudicotyledons</taxon>
        <taxon>Gunneridae</taxon>
        <taxon>Pentapetalae</taxon>
        <taxon>asterids</taxon>
        <taxon>campanulids</taxon>
        <taxon>Apiales</taxon>
        <taxon>Apiaceae</taxon>
        <taxon>Apioideae</taxon>
        <taxon>Scandiceae</taxon>
        <taxon>Daucinae</taxon>
        <taxon>Daucus</taxon>
        <taxon>Daucus sect. Daucus</taxon>
    </lineage>
</organism>
<dbReference type="InterPro" id="IPR049808">
    <property type="entry name" value="CONSTANS-like_Bbox1"/>
</dbReference>
<evidence type="ECO:0000256" key="3">
    <source>
        <dbReference type="ARBA" id="ARBA00022833"/>
    </source>
</evidence>
<keyword evidence="1" id="KW-0479">Metal-binding</keyword>
<dbReference type="Pfam" id="PF00643">
    <property type="entry name" value="zf-B_box"/>
    <property type="match status" value="1"/>
</dbReference>
<feature type="region of interest" description="Disordered" evidence="4">
    <location>
        <begin position="1"/>
        <end position="21"/>
    </location>
</feature>
<dbReference type="AlphaFoldDB" id="A0A164ZWQ4"/>
<gene>
    <name evidence="5" type="ORF">DCAR_0522619</name>
</gene>
<dbReference type="OrthoDB" id="153872at2759"/>
<protein>
    <submittedName>
        <fullName evidence="5">Uncharacterized protein</fullName>
    </submittedName>
</protein>
<dbReference type="CDD" id="cd19821">
    <property type="entry name" value="Bbox1_BBX-like"/>
    <property type="match status" value="1"/>
</dbReference>
<keyword evidence="2" id="KW-0863">Zinc-finger</keyword>
<evidence type="ECO:0000256" key="1">
    <source>
        <dbReference type="ARBA" id="ARBA00022723"/>
    </source>
</evidence>
<dbReference type="Proteomes" id="UP000077755">
    <property type="component" value="Chromosome 5"/>
</dbReference>
<dbReference type="PANTHER" id="PTHR31717:SF142">
    <property type="entry name" value="B-BOX DOMAIN PROTEIN 30-RELATED"/>
    <property type="match status" value="1"/>
</dbReference>
<proteinExistence type="predicted"/>
<dbReference type="Gramene" id="KZM96533">
    <property type="protein sequence ID" value="KZM96533"/>
    <property type="gene ID" value="DCAR_019775"/>
</dbReference>
<accession>A0A164ZWQ4</accession>
<reference evidence="5" key="1">
    <citation type="journal article" date="2016" name="Nat. Genet.">
        <title>A high-quality carrot genome assembly provides new insights into carotenoid accumulation and asterid genome evolution.</title>
        <authorList>
            <person name="Iorizzo M."/>
            <person name="Ellison S."/>
            <person name="Senalik D."/>
            <person name="Zeng P."/>
            <person name="Satapoomin P."/>
            <person name="Huang J."/>
            <person name="Bowman M."/>
            <person name="Iovene M."/>
            <person name="Sanseverino W."/>
            <person name="Cavagnaro P."/>
            <person name="Yildiz M."/>
            <person name="Macko-Podgorni A."/>
            <person name="Moranska E."/>
            <person name="Grzebelus E."/>
            <person name="Grzebelus D."/>
            <person name="Ashrafi H."/>
            <person name="Zheng Z."/>
            <person name="Cheng S."/>
            <person name="Spooner D."/>
            <person name="Van Deynze A."/>
            <person name="Simon P."/>
        </authorList>
    </citation>
    <scope>NUCLEOTIDE SEQUENCE</scope>
    <source>
        <tissue evidence="5">Leaf</tissue>
    </source>
</reference>
<evidence type="ECO:0000256" key="2">
    <source>
        <dbReference type="ARBA" id="ARBA00022771"/>
    </source>
</evidence>
<keyword evidence="6" id="KW-1185">Reference proteome</keyword>